<dbReference type="GO" id="GO:0003713">
    <property type="term" value="F:transcription coactivator activity"/>
    <property type="evidence" value="ECO:0007669"/>
    <property type="project" value="TreeGrafter"/>
</dbReference>
<dbReference type="PANTHER" id="PTHR48249">
    <property type="entry name" value="MEDIATOR OF RNA POLYMERASE II TRANSCRIPTION SUBUNIT 13"/>
    <property type="match status" value="1"/>
</dbReference>
<evidence type="ECO:0000256" key="3">
    <source>
        <dbReference type="ARBA" id="ARBA00019618"/>
    </source>
</evidence>
<evidence type="ECO:0000256" key="6">
    <source>
        <dbReference type="ARBA" id="ARBA00023163"/>
    </source>
</evidence>
<keyword evidence="6" id="KW-0804">Transcription</keyword>
<gene>
    <name evidence="9" type="ORF">PACLA_8A060829</name>
</gene>
<comment type="similarity">
    <text evidence="2">Belongs to the Mediator complex subunit 13 family.</text>
</comment>
<keyword evidence="10" id="KW-1185">Reference proteome</keyword>
<dbReference type="EMBL" id="CACRXK020010850">
    <property type="protein sequence ID" value="CAB4020228.1"/>
    <property type="molecule type" value="Genomic_DNA"/>
</dbReference>
<evidence type="ECO:0000256" key="2">
    <source>
        <dbReference type="ARBA" id="ARBA00009354"/>
    </source>
</evidence>
<evidence type="ECO:0000256" key="4">
    <source>
        <dbReference type="ARBA" id="ARBA00022491"/>
    </source>
</evidence>
<keyword evidence="7" id="KW-0539">Nucleus</keyword>
<feature type="domain" description="Mediator complex subunit Med13 N-terminal" evidence="8">
    <location>
        <begin position="13"/>
        <end position="160"/>
    </location>
</feature>
<evidence type="ECO:0000313" key="10">
    <source>
        <dbReference type="Proteomes" id="UP001152795"/>
    </source>
</evidence>
<evidence type="ECO:0000256" key="1">
    <source>
        <dbReference type="ARBA" id="ARBA00004123"/>
    </source>
</evidence>
<dbReference type="InterPro" id="IPR051139">
    <property type="entry name" value="Mediator_complx_sub13"/>
</dbReference>
<comment type="subcellular location">
    <subcellularLocation>
        <location evidence="1">Nucleus</location>
    </subcellularLocation>
</comment>
<reference evidence="9" key="1">
    <citation type="submission" date="2020-04" db="EMBL/GenBank/DDBJ databases">
        <authorList>
            <person name="Alioto T."/>
            <person name="Alioto T."/>
            <person name="Gomez Garrido J."/>
        </authorList>
    </citation>
    <scope>NUCLEOTIDE SEQUENCE</scope>
    <source>
        <strain evidence="9">A484AB</strain>
    </source>
</reference>
<keyword evidence="5" id="KW-0805">Transcription regulation</keyword>
<evidence type="ECO:0000313" key="9">
    <source>
        <dbReference type="EMBL" id="CAB4020228.1"/>
    </source>
</evidence>
<dbReference type="GO" id="GO:0016592">
    <property type="term" value="C:mediator complex"/>
    <property type="evidence" value="ECO:0007669"/>
    <property type="project" value="TreeGrafter"/>
</dbReference>
<name>A0A7D9IYV6_PARCT</name>
<protein>
    <recommendedName>
        <fullName evidence="3">Mediator of RNA polymerase II transcription subunit 13</fullName>
    </recommendedName>
</protein>
<dbReference type="Pfam" id="PF11597">
    <property type="entry name" value="Med13_N"/>
    <property type="match status" value="1"/>
</dbReference>
<evidence type="ECO:0000259" key="8">
    <source>
        <dbReference type="Pfam" id="PF11597"/>
    </source>
</evidence>
<dbReference type="InterPro" id="IPR021643">
    <property type="entry name" value="Mediator_Med13_N"/>
</dbReference>
<dbReference type="GO" id="GO:0045944">
    <property type="term" value="P:positive regulation of transcription by RNA polymerase II"/>
    <property type="evidence" value="ECO:0007669"/>
    <property type="project" value="TreeGrafter"/>
</dbReference>
<evidence type="ECO:0000256" key="5">
    <source>
        <dbReference type="ARBA" id="ARBA00023015"/>
    </source>
</evidence>
<accession>A0A7D9IYV6</accession>
<dbReference type="PANTHER" id="PTHR48249:SF3">
    <property type="entry name" value="MEDIATOR OF RNA POLYMERASE II TRANSCRIPTION SUBUNIT 13"/>
    <property type="match status" value="1"/>
</dbReference>
<evidence type="ECO:0000256" key="7">
    <source>
        <dbReference type="ARBA" id="ARBA00023242"/>
    </source>
</evidence>
<sequence>MTSGSLSSNAVDLRECSSNLFALADINALKWCQYTGAPCSLDRPLDDPVLTSFANALENNVLCSWRHSPPHTTPRLNQGLTCSERAKELWLFWYGDDPRTIDIVDSNLKETDHGSWESNFPNEAKVLLFKALHNTLERHLLSREYVRVGKWFVNLDKKSACTETDKLFFSFAFCLQGESKICMTVDVKQLPGVRHIVPDDLAKAAAQGDFKGKLKNKSVSQNSCGYMRVLVYHL</sequence>
<proteinExistence type="inferred from homology"/>
<dbReference type="Proteomes" id="UP001152795">
    <property type="component" value="Unassembled WGS sequence"/>
</dbReference>
<keyword evidence="4" id="KW-0678">Repressor</keyword>
<dbReference type="OrthoDB" id="103819at2759"/>
<comment type="caution">
    <text evidence="9">The sequence shown here is derived from an EMBL/GenBank/DDBJ whole genome shotgun (WGS) entry which is preliminary data.</text>
</comment>
<organism evidence="9 10">
    <name type="scientific">Paramuricea clavata</name>
    <name type="common">Red gorgonian</name>
    <name type="synonym">Violescent sea-whip</name>
    <dbReference type="NCBI Taxonomy" id="317549"/>
    <lineage>
        <taxon>Eukaryota</taxon>
        <taxon>Metazoa</taxon>
        <taxon>Cnidaria</taxon>
        <taxon>Anthozoa</taxon>
        <taxon>Octocorallia</taxon>
        <taxon>Malacalcyonacea</taxon>
        <taxon>Plexauridae</taxon>
        <taxon>Paramuricea</taxon>
    </lineage>
</organism>
<dbReference type="AlphaFoldDB" id="A0A7D9IYV6"/>